<comment type="caution">
    <text evidence="7">The sequence shown here is derived from an EMBL/GenBank/DDBJ whole genome shotgun (WGS) entry which is preliminary data.</text>
</comment>
<dbReference type="InterPro" id="IPR012338">
    <property type="entry name" value="Beta-lactam/transpept-like"/>
</dbReference>
<dbReference type="InterPro" id="IPR045155">
    <property type="entry name" value="Beta-lactam_cat"/>
</dbReference>
<dbReference type="EMBL" id="JAKXMK010000022">
    <property type="protein sequence ID" value="MCH6168879.1"/>
    <property type="molecule type" value="Genomic_DNA"/>
</dbReference>
<comment type="similarity">
    <text evidence="1 5">Belongs to the class-A beta-lactamase family.</text>
</comment>
<comment type="catalytic activity">
    <reaction evidence="5">
        <text>a beta-lactam + H2O = a substituted beta-amino acid</text>
        <dbReference type="Rhea" id="RHEA:20401"/>
        <dbReference type="ChEBI" id="CHEBI:15377"/>
        <dbReference type="ChEBI" id="CHEBI:35627"/>
        <dbReference type="ChEBI" id="CHEBI:140347"/>
        <dbReference type="EC" id="3.5.2.6"/>
    </reaction>
</comment>
<evidence type="ECO:0000256" key="3">
    <source>
        <dbReference type="ARBA" id="ARBA00022801"/>
    </source>
</evidence>
<name>A0ABS9TK09_9PSEU</name>
<dbReference type="GO" id="GO:0008800">
    <property type="term" value="F:beta-lactamase activity"/>
    <property type="evidence" value="ECO:0007669"/>
    <property type="project" value="UniProtKB-EC"/>
</dbReference>
<accession>A0ABS9TK09</accession>
<dbReference type="Proteomes" id="UP001299970">
    <property type="component" value="Unassembled WGS sequence"/>
</dbReference>
<sequence>MRSTTMHNSTVGRRAVLGATLLLPLVACGRAPSPPAAAPPAPAPGPAASARLAELETRFDARLGLYAVHTGTGAELAHRADERFPLCSTFKVLAVAAMLAKTPPEHLQTRVRYSTSDVVEYSPITEDHVADGLTIAELCDAAIRYSDNTAGNLLLDDIGGPGAVTDYARLLGDGVTRLDRRETELNSAIPGDDRDTTSPRAIAGNLRDLVLGERLDPADRALLTDWLVRNTTGAARIRAGLPPGWQVADKTGSGSYGTANDIAVAWPPGGAPIVLAVLSTRDGREEQPDNALISQAAAIAAAELR</sequence>
<dbReference type="PANTHER" id="PTHR35333">
    <property type="entry name" value="BETA-LACTAMASE"/>
    <property type="match status" value="1"/>
</dbReference>
<gene>
    <name evidence="7" type="primary">bla</name>
    <name evidence="7" type="ORF">MMF94_24565</name>
</gene>
<dbReference type="Gene3D" id="3.40.710.10">
    <property type="entry name" value="DD-peptidase/beta-lactamase superfamily"/>
    <property type="match status" value="1"/>
</dbReference>
<protein>
    <recommendedName>
        <fullName evidence="2 5">Beta-lactamase</fullName>
        <ecNumber evidence="2 5">3.5.2.6</ecNumber>
    </recommendedName>
</protein>
<evidence type="ECO:0000256" key="5">
    <source>
        <dbReference type="RuleBase" id="RU361140"/>
    </source>
</evidence>
<dbReference type="PANTHER" id="PTHR35333:SF3">
    <property type="entry name" value="BETA-LACTAMASE-TYPE TRANSPEPTIDASE FOLD CONTAINING PROTEIN"/>
    <property type="match status" value="1"/>
</dbReference>
<evidence type="ECO:0000256" key="4">
    <source>
        <dbReference type="ARBA" id="ARBA00023251"/>
    </source>
</evidence>
<dbReference type="InterPro" id="IPR023650">
    <property type="entry name" value="Beta-lactam_class-A_AS"/>
</dbReference>
<evidence type="ECO:0000256" key="2">
    <source>
        <dbReference type="ARBA" id="ARBA00012865"/>
    </source>
</evidence>
<evidence type="ECO:0000256" key="1">
    <source>
        <dbReference type="ARBA" id="ARBA00009009"/>
    </source>
</evidence>
<keyword evidence="8" id="KW-1185">Reference proteome</keyword>
<dbReference type="PROSITE" id="PS00146">
    <property type="entry name" value="BETA_LACTAMASE_A"/>
    <property type="match status" value="1"/>
</dbReference>
<evidence type="ECO:0000313" key="7">
    <source>
        <dbReference type="EMBL" id="MCH6168879.1"/>
    </source>
</evidence>
<dbReference type="EC" id="3.5.2.6" evidence="2 5"/>
<dbReference type="PRINTS" id="PR00118">
    <property type="entry name" value="BLACTAMASEA"/>
</dbReference>
<feature type="domain" description="Beta-lactamase class A catalytic" evidence="6">
    <location>
        <begin position="64"/>
        <end position="278"/>
    </location>
</feature>
<organism evidence="7 8">
    <name type="scientific">Pseudonocardia alaniniphila</name>
    <dbReference type="NCBI Taxonomy" id="75291"/>
    <lineage>
        <taxon>Bacteria</taxon>
        <taxon>Bacillati</taxon>
        <taxon>Actinomycetota</taxon>
        <taxon>Actinomycetes</taxon>
        <taxon>Pseudonocardiales</taxon>
        <taxon>Pseudonocardiaceae</taxon>
        <taxon>Pseudonocardia</taxon>
    </lineage>
</organism>
<evidence type="ECO:0000313" key="8">
    <source>
        <dbReference type="Proteomes" id="UP001299970"/>
    </source>
</evidence>
<proteinExistence type="inferred from homology"/>
<dbReference type="SUPFAM" id="SSF56601">
    <property type="entry name" value="beta-lactamase/transpeptidase-like"/>
    <property type="match status" value="1"/>
</dbReference>
<dbReference type="NCBIfam" id="NF033103">
    <property type="entry name" value="bla_class_A"/>
    <property type="match status" value="1"/>
</dbReference>
<dbReference type="Pfam" id="PF13354">
    <property type="entry name" value="Beta-lactamase2"/>
    <property type="match status" value="1"/>
</dbReference>
<reference evidence="7 8" key="1">
    <citation type="submission" date="2022-03" db="EMBL/GenBank/DDBJ databases">
        <title>Pseudonocardia alaer sp. nov., a novel actinomycete isolated from reed forest soil.</title>
        <authorList>
            <person name="Wang L."/>
        </authorList>
    </citation>
    <scope>NUCLEOTIDE SEQUENCE [LARGE SCALE GENOMIC DNA]</scope>
    <source>
        <strain evidence="7 8">Y-16303</strain>
    </source>
</reference>
<evidence type="ECO:0000259" key="6">
    <source>
        <dbReference type="Pfam" id="PF13354"/>
    </source>
</evidence>
<keyword evidence="4 5" id="KW-0046">Antibiotic resistance</keyword>
<dbReference type="InterPro" id="IPR000871">
    <property type="entry name" value="Beta-lactam_class-A"/>
</dbReference>
<keyword evidence="3 5" id="KW-0378">Hydrolase</keyword>